<dbReference type="Proteomes" id="UP000199074">
    <property type="component" value="Unassembled WGS sequence"/>
</dbReference>
<dbReference type="AlphaFoldDB" id="A0A1I7MVV8"/>
<dbReference type="EMBL" id="FPCK01000001">
    <property type="protein sequence ID" value="SFV26515.1"/>
    <property type="molecule type" value="Genomic_DNA"/>
</dbReference>
<feature type="chain" id="PRO_5011705808" evidence="1">
    <location>
        <begin position="18"/>
        <end position="394"/>
    </location>
</feature>
<evidence type="ECO:0000256" key="1">
    <source>
        <dbReference type="SAM" id="SignalP"/>
    </source>
</evidence>
<organism evidence="4 5">
    <name type="scientific">Devosia crocina</name>
    <dbReference type="NCBI Taxonomy" id="429728"/>
    <lineage>
        <taxon>Bacteria</taxon>
        <taxon>Pseudomonadati</taxon>
        <taxon>Pseudomonadota</taxon>
        <taxon>Alphaproteobacteria</taxon>
        <taxon>Hyphomicrobiales</taxon>
        <taxon>Devosiaceae</taxon>
        <taxon>Devosia</taxon>
    </lineage>
</organism>
<feature type="domain" description="Peptidoglycan binding-like" evidence="2">
    <location>
        <begin position="337"/>
        <end position="391"/>
    </location>
</feature>
<dbReference type="NCBIfam" id="TIGR02283">
    <property type="entry name" value="MltB_2"/>
    <property type="match status" value="1"/>
</dbReference>
<dbReference type="OrthoDB" id="9808544at2"/>
<dbReference type="InterPro" id="IPR011970">
    <property type="entry name" value="MltB_2"/>
</dbReference>
<dbReference type="Gene3D" id="1.10.101.10">
    <property type="entry name" value="PGBD-like superfamily/PGBD"/>
    <property type="match status" value="1"/>
</dbReference>
<dbReference type="InterPro" id="IPR031304">
    <property type="entry name" value="SLT_2"/>
</dbReference>
<protein>
    <submittedName>
        <fullName evidence="4">Lytic murein transglycosylase</fullName>
    </submittedName>
</protein>
<evidence type="ECO:0000313" key="5">
    <source>
        <dbReference type="Proteomes" id="UP000199074"/>
    </source>
</evidence>
<dbReference type="Pfam" id="PF13406">
    <property type="entry name" value="SLT_2"/>
    <property type="match status" value="1"/>
</dbReference>
<dbReference type="Gene3D" id="1.10.8.350">
    <property type="entry name" value="Bacterial muramidase"/>
    <property type="match status" value="1"/>
</dbReference>
<dbReference type="Pfam" id="PF01471">
    <property type="entry name" value="PG_binding_1"/>
    <property type="match status" value="1"/>
</dbReference>
<dbReference type="PANTHER" id="PTHR30163">
    <property type="entry name" value="MEMBRANE-BOUND LYTIC MUREIN TRANSGLYCOSYLASE B"/>
    <property type="match status" value="1"/>
</dbReference>
<evidence type="ECO:0000313" key="4">
    <source>
        <dbReference type="EMBL" id="SFV26515.1"/>
    </source>
</evidence>
<dbReference type="SUPFAM" id="SSF53955">
    <property type="entry name" value="Lysozyme-like"/>
    <property type="match status" value="1"/>
</dbReference>
<dbReference type="GO" id="GO:0009253">
    <property type="term" value="P:peptidoglycan catabolic process"/>
    <property type="evidence" value="ECO:0007669"/>
    <property type="project" value="TreeGrafter"/>
</dbReference>
<dbReference type="InterPro" id="IPR002477">
    <property type="entry name" value="Peptidoglycan-bd-like"/>
</dbReference>
<accession>A0A1I7MVV8</accession>
<evidence type="ECO:0000259" key="2">
    <source>
        <dbReference type="Pfam" id="PF01471"/>
    </source>
</evidence>
<dbReference type="Gene3D" id="1.10.530.10">
    <property type="match status" value="1"/>
</dbReference>
<feature type="signal peptide" evidence="1">
    <location>
        <begin position="1"/>
        <end position="17"/>
    </location>
</feature>
<evidence type="ECO:0000259" key="3">
    <source>
        <dbReference type="Pfam" id="PF13406"/>
    </source>
</evidence>
<dbReference type="RefSeq" id="WP_092419255.1">
    <property type="nucleotide sequence ID" value="NZ_FPCK01000001.1"/>
</dbReference>
<gene>
    <name evidence="4" type="ORF">SAMN05216456_0027</name>
</gene>
<reference evidence="4 5" key="1">
    <citation type="submission" date="2016-10" db="EMBL/GenBank/DDBJ databases">
        <authorList>
            <person name="de Groot N.N."/>
        </authorList>
    </citation>
    <scope>NUCLEOTIDE SEQUENCE [LARGE SCALE GENOMIC DNA]</scope>
    <source>
        <strain evidence="4 5">IPL20</strain>
    </source>
</reference>
<dbReference type="InterPro" id="IPR036366">
    <property type="entry name" value="PGBDSf"/>
</dbReference>
<dbReference type="InterPro" id="IPR023346">
    <property type="entry name" value="Lysozyme-like_dom_sf"/>
</dbReference>
<sequence length="394" mass="42457">MRLVALLLMLMTGPAWAQSDFSGFIASLRNEAVASGVSGTSYDALTAGLTPDPRVPSLVETQPEFTIPVWDYIDTRVNAGRIERGRAALERNAAVFNLIGQQSGVDPYLLGAIWGIETDYGAVLANESLIRPIVRSLATVTFARRSRFAEDKADFFAALRLTEANGGVAPVGSWAGAIGHLQVNPSNVLKHGTDGDGDGRVDLHGSLADALATSAKFLRDMGYAPGLDWGFEVTVPHGFDYLLATREQLRPVSFFTERGITRVSGRLFSDPSTPVFLYVPAGQSGPKFLMTGNYLVLKGYNFSDSYAMAVAHLTDRLKGAGPYATPWPRNTQFPNLDQRRAIQAALQTLGLYGGEVDGRLGPVTQAAYARFQASRGEIADGFITRAAYEALTGR</sequence>
<dbReference type="SUPFAM" id="SSF47090">
    <property type="entry name" value="PGBD-like"/>
    <property type="match status" value="1"/>
</dbReference>
<dbReference type="STRING" id="429728.SAMN05216456_0027"/>
<dbReference type="InterPro" id="IPR036365">
    <property type="entry name" value="PGBD-like_sf"/>
</dbReference>
<dbReference type="PANTHER" id="PTHR30163:SF8">
    <property type="entry name" value="LYTIC MUREIN TRANSGLYCOSYLASE"/>
    <property type="match status" value="1"/>
</dbReference>
<dbReference type="GO" id="GO:0008933">
    <property type="term" value="F:peptidoglycan lytic transglycosylase activity"/>
    <property type="evidence" value="ECO:0007669"/>
    <property type="project" value="TreeGrafter"/>
</dbReference>
<dbReference type="InterPro" id="IPR043426">
    <property type="entry name" value="MltB-like"/>
</dbReference>
<name>A0A1I7MVV8_9HYPH</name>
<feature type="domain" description="Transglycosylase SLT" evidence="3">
    <location>
        <begin position="21"/>
        <end position="315"/>
    </location>
</feature>
<keyword evidence="5" id="KW-1185">Reference proteome</keyword>
<keyword evidence="1" id="KW-0732">Signal</keyword>
<proteinExistence type="predicted"/>